<protein>
    <recommendedName>
        <fullName evidence="5 14">Delta-aminolevulinic acid dehydratase</fullName>
        <ecNumber evidence="4 14">4.2.1.24</ecNumber>
    </recommendedName>
</protein>
<dbReference type="GO" id="GO:0004655">
    <property type="term" value="F:porphobilinogen synthase activity"/>
    <property type="evidence" value="ECO:0007669"/>
    <property type="project" value="UniProtKB-EC"/>
</dbReference>
<dbReference type="Proteomes" id="UP000594979">
    <property type="component" value="Chromosome"/>
</dbReference>
<evidence type="ECO:0000256" key="1">
    <source>
        <dbReference type="ARBA" id="ARBA00004694"/>
    </source>
</evidence>
<feature type="binding site" evidence="12">
    <location>
        <position position="206"/>
    </location>
    <ligand>
        <name>5-aminolevulinate</name>
        <dbReference type="ChEBI" id="CHEBI:356416"/>
        <label>1</label>
    </ligand>
</feature>
<dbReference type="PRINTS" id="PR00144">
    <property type="entry name" value="DALDHYDRTASE"/>
</dbReference>
<feature type="active site" description="Schiff-base intermediate with substrate" evidence="11">
    <location>
        <position position="248"/>
    </location>
</feature>
<comment type="function">
    <text evidence="9">Catalyzes an early step in the biosynthesis of tetrapyrroles. Binds two molecules of 5-aminolevulinate per subunit, each at a distinct site, and catalyzes their condensation to form porphobilinogen.</text>
</comment>
<dbReference type="GO" id="GO:0008270">
    <property type="term" value="F:zinc ion binding"/>
    <property type="evidence" value="ECO:0007669"/>
    <property type="project" value="TreeGrafter"/>
</dbReference>
<dbReference type="SMART" id="SM01004">
    <property type="entry name" value="ALAD"/>
    <property type="match status" value="1"/>
</dbReference>
<dbReference type="UniPathway" id="UPA00251">
    <property type="reaction ID" value="UER00318"/>
</dbReference>
<dbReference type="EMBL" id="CP065682">
    <property type="protein sequence ID" value="QPS35294.1"/>
    <property type="molecule type" value="Genomic_DNA"/>
</dbReference>
<keyword evidence="13" id="KW-0479">Metal-binding</keyword>
<dbReference type="InterPro" id="IPR001731">
    <property type="entry name" value="ALAD"/>
</dbReference>
<dbReference type="CDD" id="cd00384">
    <property type="entry name" value="ALAD_PBGS"/>
    <property type="match status" value="1"/>
</dbReference>
<evidence type="ECO:0000256" key="2">
    <source>
        <dbReference type="ARBA" id="ARBA00008055"/>
    </source>
</evidence>
<keyword evidence="7 14" id="KW-0456">Lyase</keyword>
<dbReference type="NCBIfam" id="NF006762">
    <property type="entry name" value="PRK09283.1"/>
    <property type="match status" value="1"/>
</dbReference>
<comment type="pathway">
    <text evidence="1">Porphyrin-containing compound metabolism; protoporphyrin-IX biosynthesis; coproporphyrinogen-III from 5-aminolevulinate: step 1/4.</text>
</comment>
<dbReference type="PIRSF" id="PIRSF001415">
    <property type="entry name" value="Porphbilin_synth"/>
    <property type="match status" value="1"/>
</dbReference>
<evidence type="ECO:0000256" key="6">
    <source>
        <dbReference type="ARBA" id="ARBA00023133"/>
    </source>
</evidence>
<dbReference type="GO" id="GO:0006782">
    <property type="term" value="P:protoporphyrinogen IX biosynthetic process"/>
    <property type="evidence" value="ECO:0007669"/>
    <property type="project" value="UniProtKB-UniPathway"/>
</dbReference>
<dbReference type="SUPFAM" id="SSF51569">
    <property type="entry name" value="Aldolase"/>
    <property type="match status" value="1"/>
</dbReference>
<evidence type="ECO:0000256" key="8">
    <source>
        <dbReference type="ARBA" id="ARBA00023244"/>
    </source>
</evidence>
<evidence type="ECO:0000313" key="17">
    <source>
        <dbReference type="Proteomes" id="UP000594979"/>
    </source>
</evidence>
<dbReference type="Pfam" id="PF00490">
    <property type="entry name" value="ALAD"/>
    <property type="match status" value="1"/>
</dbReference>
<comment type="subunit">
    <text evidence="3 14">Homooctamer.</text>
</comment>
<accession>A0A7T2TK95</accession>
<sequence>MAPIIRPRRLRSTPAMRRLVSEVRLHPADLVLPMFVKESLGQPAPLSGMPGVVQHTLDSLLDAAREAVAAGVGGLMLFGIPEVRDETGSQADDPEGILNRALRLLRDEFGDETVIMADLCLDEFTSHGHCGVLDETGRVDNDATLVRYASMAVAQARAGAHVVGLSGMMDGQVAVCREALDDHGFTDVVVLGYTAKYASAFYGPFREAVDSELKGDRKTYQQDPANGREAMHELDLDLAEGADIVMVKPGQPYLDVLAEVAAESPVPVWTYQVSGEYAMIEFAAAAGAIDRERAIEESLIGFKRAGADAILTYWATEVARHLTGGRR</sequence>
<evidence type="ECO:0000256" key="12">
    <source>
        <dbReference type="PIRSR" id="PIRSR001415-2"/>
    </source>
</evidence>
<evidence type="ECO:0000256" key="13">
    <source>
        <dbReference type="PIRSR" id="PIRSR001415-5"/>
    </source>
</evidence>
<feature type="binding site" evidence="12">
    <location>
        <position position="274"/>
    </location>
    <ligand>
        <name>5-aminolevulinate</name>
        <dbReference type="ChEBI" id="CHEBI:356416"/>
        <label>2</label>
    </ligand>
</feature>
<keyword evidence="8 14" id="KW-0627">Porphyrin biosynthesis</keyword>
<comment type="similarity">
    <text evidence="2 15">Belongs to the ALAD family.</text>
</comment>
<evidence type="ECO:0000256" key="11">
    <source>
        <dbReference type="PIRSR" id="PIRSR001415-1"/>
    </source>
</evidence>
<reference evidence="16 17" key="1">
    <citation type="submission" date="2020-12" db="EMBL/GenBank/DDBJ databases">
        <title>FDA dAtabase for Regulatory Grade micrObial Sequences (FDA-ARGOS): Supporting development and validation of Infectious Disease Dx tests.</title>
        <authorList>
            <person name="Sproer C."/>
            <person name="Gronow S."/>
            <person name="Severitt S."/>
            <person name="Schroder I."/>
            <person name="Tallon L."/>
            <person name="Sadzewicz L."/>
            <person name="Zhao X."/>
            <person name="Boylan J."/>
            <person name="Ott S."/>
            <person name="Bowen H."/>
            <person name="Vavikolanu K."/>
            <person name="Mehta A."/>
            <person name="Aluvathingal J."/>
            <person name="Nadendla S."/>
            <person name="Lowell S."/>
            <person name="Myers T."/>
            <person name="Yan Y."/>
            <person name="Sichtig H."/>
        </authorList>
    </citation>
    <scope>NUCLEOTIDE SEQUENCE [LARGE SCALE GENOMIC DNA]</scope>
    <source>
        <strain evidence="16 17">FDAARGOS_902</strain>
    </source>
</reference>
<dbReference type="KEGG" id="bcau:I6G59_08385"/>
<proteinExistence type="inferred from homology"/>
<gene>
    <name evidence="16" type="primary">hemB</name>
    <name evidence="16" type="ORF">I6G59_08385</name>
</gene>
<evidence type="ECO:0000256" key="4">
    <source>
        <dbReference type="ARBA" id="ARBA00012053"/>
    </source>
</evidence>
<name>A0A7T2TK95_9MICO</name>
<dbReference type="FunFam" id="3.20.20.70:FF:000019">
    <property type="entry name" value="Delta-aminolevulinic acid dehydratase"/>
    <property type="match status" value="1"/>
</dbReference>
<evidence type="ECO:0000256" key="15">
    <source>
        <dbReference type="RuleBase" id="RU004161"/>
    </source>
</evidence>
<dbReference type="RefSeq" id="WP_197932354.1">
    <property type="nucleotide sequence ID" value="NZ_CP065682.1"/>
</dbReference>
<evidence type="ECO:0000256" key="10">
    <source>
        <dbReference type="ARBA" id="ARBA00047651"/>
    </source>
</evidence>
<dbReference type="AlphaFoldDB" id="A0A7T2TK95"/>
<dbReference type="InterPro" id="IPR030656">
    <property type="entry name" value="ALAD_AS"/>
</dbReference>
<feature type="binding site" evidence="12">
    <location>
        <position position="217"/>
    </location>
    <ligand>
        <name>5-aminolevulinate</name>
        <dbReference type="ChEBI" id="CHEBI:356416"/>
        <label>1</label>
    </ligand>
</feature>
<evidence type="ECO:0000256" key="3">
    <source>
        <dbReference type="ARBA" id="ARBA00011823"/>
    </source>
</evidence>
<dbReference type="PROSITE" id="PS00169">
    <property type="entry name" value="D_ALA_DEHYDRATASE"/>
    <property type="match status" value="1"/>
</dbReference>
<evidence type="ECO:0000256" key="5">
    <source>
        <dbReference type="ARBA" id="ARBA00020771"/>
    </source>
</evidence>
<evidence type="ECO:0000256" key="14">
    <source>
        <dbReference type="RuleBase" id="RU000515"/>
    </source>
</evidence>
<dbReference type="InterPro" id="IPR013785">
    <property type="entry name" value="Aldolase_TIM"/>
</dbReference>
<dbReference type="PANTHER" id="PTHR11458:SF0">
    <property type="entry name" value="DELTA-AMINOLEVULINIC ACID DEHYDRATASE"/>
    <property type="match status" value="1"/>
</dbReference>
<dbReference type="GO" id="GO:0005829">
    <property type="term" value="C:cytosol"/>
    <property type="evidence" value="ECO:0007669"/>
    <property type="project" value="TreeGrafter"/>
</dbReference>
<evidence type="ECO:0000313" key="16">
    <source>
        <dbReference type="EMBL" id="QPS35294.1"/>
    </source>
</evidence>
<evidence type="ECO:0000256" key="9">
    <source>
        <dbReference type="ARBA" id="ARBA00025628"/>
    </source>
</evidence>
<keyword evidence="13" id="KW-0460">Magnesium</keyword>
<feature type="active site" description="Schiff-base intermediate with substrate" evidence="11">
    <location>
        <position position="196"/>
    </location>
</feature>
<dbReference type="EC" id="4.2.1.24" evidence="4 14"/>
<comment type="catalytic activity">
    <reaction evidence="10 14">
        <text>2 5-aminolevulinate = porphobilinogen + 2 H2O + H(+)</text>
        <dbReference type="Rhea" id="RHEA:24064"/>
        <dbReference type="ChEBI" id="CHEBI:15377"/>
        <dbReference type="ChEBI" id="CHEBI:15378"/>
        <dbReference type="ChEBI" id="CHEBI:58126"/>
        <dbReference type="ChEBI" id="CHEBI:356416"/>
        <dbReference type="EC" id="4.2.1.24"/>
    </reaction>
</comment>
<dbReference type="PANTHER" id="PTHR11458">
    <property type="entry name" value="DELTA-AMINOLEVULINIC ACID DEHYDRATASE"/>
    <property type="match status" value="1"/>
</dbReference>
<evidence type="ECO:0000256" key="7">
    <source>
        <dbReference type="ARBA" id="ARBA00023239"/>
    </source>
</evidence>
<organism evidence="16 17">
    <name type="scientific">Brevibacterium casei</name>
    <dbReference type="NCBI Taxonomy" id="33889"/>
    <lineage>
        <taxon>Bacteria</taxon>
        <taxon>Bacillati</taxon>
        <taxon>Actinomycetota</taxon>
        <taxon>Actinomycetes</taxon>
        <taxon>Micrococcales</taxon>
        <taxon>Brevibacteriaceae</taxon>
        <taxon>Brevibacterium</taxon>
    </lineage>
</organism>
<feature type="binding site" evidence="13">
    <location>
        <position position="233"/>
    </location>
    <ligand>
        <name>Mg(2+)</name>
        <dbReference type="ChEBI" id="CHEBI:18420"/>
    </ligand>
</feature>
<dbReference type="Gene3D" id="3.20.20.70">
    <property type="entry name" value="Aldolase class I"/>
    <property type="match status" value="1"/>
</dbReference>
<keyword evidence="6" id="KW-0350">Heme biosynthesis</keyword>
<feature type="binding site" evidence="12">
    <location>
        <position position="313"/>
    </location>
    <ligand>
        <name>5-aminolevulinate</name>
        <dbReference type="ChEBI" id="CHEBI:356416"/>
        <label>2</label>
    </ligand>
</feature>